<dbReference type="InterPro" id="IPR023214">
    <property type="entry name" value="HAD_sf"/>
</dbReference>
<dbReference type="SFLD" id="SFLDS00003">
    <property type="entry name" value="Haloacid_Dehalogenase"/>
    <property type="match status" value="1"/>
</dbReference>
<dbReference type="InterPro" id="IPR050155">
    <property type="entry name" value="HAD-like_hydrolase_sf"/>
</dbReference>
<dbReference type="InterPro" id="IPR006439">
    <property type="entry name" value="HAD-SF_hydro_IA"/>
</dbReference>
<dbReference type="AlphaFoldDB" id="A0A9Q4C2S5"/>
<dbReference type="InterPro" id="IPR036412">
    <property type="entry name" value="HAD-like_sf"/>
</dbReference>
<proteinExistence type="inferred from homology"/>
<evidence type="ECO:0000313" key="3">
    <source>
        <dbReference type="Proteomes" id="UP001149411"/>
    </source>
</evidence>
<dbReference type="SFLD" id="SFLDG01129">
    <property type="entry name" value="C1.5:_HAD__Beta-PGM__Phosphata"/>
    <property type="match status" value="1"/>
</dbReference>
<keyword evidence="2" id="KW-0378">Hydrolase</keyword>
<sequence>MYDAVLFDKDGVLVELTELEVIHDAVDGTFAEFGVEPSRDDVERLVGCDAETVVDVCGRYGVDPGEFWRRRDANVSRVQREAFDAGEKKPYDDIGVVERIASRCPVGVVSNNQRATVDHVVESLGMGYVETRYGREHSLQSLRRKKPSPHYVERALEDIGAVDALYVGDSPKDVVAAHGADADSAFVRREHRADATLEAEPTYEVGDLHELEDELEAS</sequence>
<dbReference type="InterPro" id="IPR023198">
    <property type="entry name" value="PGP-like_dom2"/>
</dbReference>
<protein>
    <submittedName>
        <fullName evidence="2">HAD family hydrolase</fullName>
    </submittedName>
</protein>
<dbReference type="RefSeq" id="WP_266085651.1">
    <property type="nucleotide sequence ID" value="NZ_RKLV01000001.1"/>
</dbReference>
<dbReference type="Gene3D" id="3.40.50.1000">
    <property type="entry name" value="HAD superfamily/HAD-like"/>
    <property type="match status" value="1"/>
</dbReference>
<accession>A0A9Q4C2S5</accession>
<dbReference type="GO" id="GO:0008967">
    <property type="term" value="F:phosphoglycolate phosphatase activity"/>
    <property type="evidence" value="ECO:0007669"/>
    <property type="project" value="TreeGrafter"/>
</dbReference>
<comment type="caution">
    <text evidence="2">The sequence shown here is derived from an EMBL/GenBank/DDBJ whole genome shotgun (WGS) entry which is preliminary data.</text>
</comment>
<keyword evidence="3" id="KW-1185">Reference proteome</keyword>
<dbReference type="EMBL" id="RKLV01000001">
    <property type="protein sequence ID" value="MCX2818042.1"/>
    <property type="molecule type" value="Genomic_DNA"/>
</dbReference>
<dbReference type="Pfam" id="PF13419">
    <property type="entry name" value="HAD_2"/>
    <property type="match status" value="1"/>
</dbReference>
<dbReference type="Proteomes" id="UP001149411">
    <property type="component" value="Unassembled WGS sequence"/>
</dbReference>
<dbReference type="GO" id="GO:0006281">
    <property type="term" value="P:DNA repair"/>
    <property type="evidence" value="ECO:0007669"/>
    <property type="project" value="TreeGrafter"/>
</dbReference>
<dbReference type="PANTHER" id="PTHR43434:SF1">
    <property type="entry name" value="PHOSPHOGLYCOLATE PHOSPHATASE"/>
    <property type="match status" value="1"/>
</dbReference>
<name>A0A9Q4C2S5_9EURY</name>
<evidence type="ECO:0000313" key="2">
    <source>
        <dbReference type="EMBL" id="MCX2818042.1"/>
    </source>
</evidence>
<dbReference type="Gene3D" id="1.10.150.240">
    <property type="entry name" value="Putative phosphatase, domain 2"/>
    <property type="match status" value="1"/>
</dbReference>
<reference evidence="2" key="1">
    <citation type="submission" date="2022-09" db="EMBL/GenBank/DDBJ databases">
        <title>Haloadaptaus new haloarchaeum isolated from saline soil.</title>
        <authorList>
            <person name="Duran-Viseras A."/>
            <person name="Sanchez-Porro C."/>
            <person name="Ventosa A."/>
        </authorList>
    </citation>
    <scope>NUCLEOTIDE SEQUENCE</scope>
    <source>
        <strain evidence="2">F3-133</strain>
    </source>
</reference>
<evidence type="ECO:0000256" key="1">
    <source>
        <dbReference type="ARBA" id="ARBA00007958"/>
    </source>
</evidence>
<dbReference type="InterPro" id="IPR041492">
    <property type="entry name" value="HAD_2"/>
</dbReference>
<organism evidence="2 3">
    <name type="scientific">Halorutilus salinus</name>
    <dbReference type="NCBI Taxonomy" id="2487751"/>
    <lineage>
        <taxon>Archaea</taxon>
        <taxon>Methanobacteriati</taxon>
        <taxon>Methanobacteriota</taxon>
        <taxon>Stenosarchaea group</taxon>
        <taxon>Halobacteria</taxon>
        <taxon>Halorutilales</taxon>
        <taxon>Halorutilaceae</taxon>
        <taxon>Halorutilus</taxon>
    </lineage>
</organism>
<dbReference type="PANTHER" id="PTHR43434">
    <property type="entry name" value="PHOSPHOGLYCOLATE PHOSPHATASE"/>
    <property type="match status" value="1"/>
</dbReference>
<comment type="similarity">
    <text evidence="1">Belongs to the HAD-like hydrolase superfamily.</text>
</comment>
<dbReference type="SUPFAM" id="SSF56784">
    <property type="entry name" value="HAD-like"/>
    <property type="match status" value="1"/>
</dbReference>
<gene>
    <name evidence="2" type="ORF">EGH25_01565</name>
</gene>
<dbReference type="NCBIfam" id="TIGR01549">
    <property type="entry name" value="HAD-SF-IA-v1"/>
    <property type="match status" value="1"/>
</dbReference>